<dbReference type="Gene3D" id="3.40.50.300">
    <property type="entry name" value="P-loop containing nucleotide triphosphate hydrolases"/>
    <property type="match status" value="2"/>
</dbReference>
<dbReference type="InterPro" id="IPR048333">
    <property type="entry name" value="HA2_WH"/>
</dbReference>
<dbReference type="Proteomes" id="UP000232323">
    <property type="component" value="Unassembled WGS sequence"/>
</dbReference>
<dbReference type="FunFam" id="3.40.50.300:FF:000145">
    <property type="entry name" value="probable ATP-dependent RNA helicase DHX40"/>
    <property type="match status" value="1"/>
</dbReference>
<reference evidence="11 12" key="1">
    <citation type="submission" date="2017-08" db="EMBL/GenBank/DDBJ databases">
        <title>Acidophilic green algal genome provides insights into adaptation to an acidic environment.</title>
        <authorList>
            <person name="Hirooka S."/>
            <person name="Hirose Y."/>
            <person name="Kanesaki Y."/>
            <person name="Higuchi S."/>
            <person name="Fujiwara T."/>
            <person name="Onuma R."/>
            <person name="Era A."/>
            <person name="Ohbayashi R."/>
            <person name="Uzuka A."/>
            <person name="Nozaki H."/>
            <person name="Yoshikawa H."/>
            <person name="Miyagishima S.Y."/>
        </authorList>
    </citation>
    <scope>NUCLEOTIDE SEQUENCE [LARGE SCALE GENOMIC DNA]</scope>
    <source>
        <strain evidence="11 12">NIES-2499</strain>
    </source>
</reference>
<dbReference type="EC" id="3.6.4.13" evidence="1"/>
<evidence type="ECO:0000259" key="10">
    <source>
        <dbReference type="PROSITE" id="PS51194"/>
    </source>
</evidence>
<dbReference type="InterPro" id="IPR001650">
    <property type="entry name" value="Helicase_C-like"/>
</dbReference>
<dbReference type="PROSITE" id="PS51192">
    <property type="entry name" value="HELICASE_ATP_BIND_1"/>
    <property type="match status" value="1"/>
</dbReference>
<protein>
    <recommendedName>
        <fullName evidence="1">RNA helicase</fullName>
        <ecNumber evidence="1">3.6.4.13</ecNumber>
    </recommendedName>
</protein>
<dbReference type="Pfam" id="PF04408">
    <property type="entry name" value="WHD_HA2"/>
    <property type="match status" value="1"/>
</dbReference>
<dbReference type="Pfam" id="PF21010">
    <property type="entry name" value="HA2_C"/>
    <property type="match status" value="1"/>
</dbReference>
<dbReference type="PANTHER" id="PTHR18934:SF234">
    <property type="entry name" value="PRE-MRNA-SPLICING FACTOR ATP-DEPENDENT RNA HELICASE DEAH4-RELATED"/>
    <property type="match status" value="1"/>
</dbReference>
<proteinExistence type="predicted"/>
<dbReference type="CDD" id="cd18791">
    <property type="entry name" value="SF2_C_RHA"/>
    <property type="match status" value="1"/>
</dbReference>
<feature type="compositionally biased region" description="Basic and acidic residues" evidence="8">
    <location>
        <begin position="713"/>
        <end position="734"/>
    </location>
</feature>
<dbReference type="InterPro" id="IPR014001">
    <property type="entry name" value="Helicase_ATP-bd"/>
</dbReference>
<dbReference type="PANTHER" id="PTHR18934">
    <property type="entry name" value="ATP-DEPENDENT RNA HELICASE"/>
    <property type="match status" value="1"/>
</dbReference>
<evidence type="ECO:0000256" key="8">
    <source>
        <dbReference type="SAM" id="MobiDB-lite"/>
    </source>
</evidence>
<dbReference type="Gene3D" id="1.20.120.1080">
    <property type="match status" value="1"/>
</dbReference>
<dbReference type="GO" id="GO:0005524">
    <property type="term" value="F:ATP binding"/>
    <property type="evidence" value="ECO:0007669"/>
    <property type="project" value="UniProtKB-KW"/>
</dbReference>
<dbReference type="InterPro" id="IPR002464">
    <property type="entry name" value="DNA/RNA_helicase_DEAH_CS"/>
</dbReference>
<dbReference type="SUPFAM" id="SSF52540">
    <property type="entry name" value="P-loop containing nucleoside triphosphate hydrolases"/>
    <property type="match status" value="1"/>
</dbReference>
<evidence type="ECO:0000256" key="3">
    <source>
        <dbReference type="ARBA" id="ARBA00022741"/>
    </source>
</evidence>
<evidence type="ECO:0000256" key="7">
    <source>
        <dbReference type="ARBA" id="ARBA00047984"/>
    </source>
</evidence>
<accession>A0A250WRT5</accession>
<dbReference type="SMART" id="SM00490">
    <property type="entry name" value="HELICc"/>
    <property type="match status" value="1"/>
</dbReference>
<dbReference type="GO" id="GO:0006397">
    <property type="term" value="P:mRNA processing"/>
    <property type="evidence" value="ECO:0007669"/>
    <property type="project" value="UniProtKB-KW"/>
</dbReference>
<dbReference type="PROSITE" id="PS00690">
    <property type="entry name" value="DEAH_ATP_HELICASE"/>
    <property type="match status" value="1"/>
</dbReference>
<evidence type="ECO:0000313" key="12">
    <source>
        <dbReference type="Proteomes" id="UP000232323"/>
    </source>
</evidence>
<dbReference type="PROSITE" id="PS51194">
    <property type="entry name" value="HELICASE_CTER"/>
    <property type="match status" value="1"/>
</dbReference>
<dbReference type="STRING" id="1157962.A0A250WRT5"/>
<evidence type="ECO:0000256" key="6">
    <source>
        <dbReference type="ARBA" id="ARBA00022840"/>
    </source>
</evidence>
<dbReference type="SMART" id="SM00847">
    <property type="entry name" value="HA2"/>
    <property type="match status" value="1"/>
</dbReference>
<dbReference type="OrthoDB" id="10253254at2759"/>
<gene>
    <name evidence="11" type="ORF">CEUSTIGMA_g953.t1</name>
</gene>
<dbReference type="GO" id="GO:0003723">
    <property type="term" value="F:RNA binding"/>
    <property type="evidence" value="ECO:0007669"/>
    <property type="project" value="TreeGrafter"/>
</dbReference>
<feature type="region of interest" description="Disordered" evidence="8">
    <location>
        <begin position="713"/>
        <end position="781"/>
    </location>
</feature>
<evidence type="ECO:0000256" key="2">
    <source>
        <dbReference type="ARBA" id="ARBA00022664"/>
    </source>
</evidence>
<name>A0A250WRT5_9CHLO</name>
<evidence type="ECO:0000256" key="1">
    <source>
        <dbReference type="ARBA" id="ARBA00012552"/>
    </source>
</evidence>
<dbReference type="InterPro" id="IPR011709">
    <property type="entry name" value="DEAD-box_helicase_OB_fold"/>
</dbReference>
<sequence>MTKGDEKEIVLPIRRFAEDIIAAVRDNDSAVVIGETGSGKTTQLSQILLEAKFAETGQIAVTQPRRVGAVTVAKRVAEERGVELGTEVGYAVRFEDRSTPDTKIKYLTDGTLLRECLEDNLLQKYSVIILDEAHERSLNTDILFGVLKRLLRRRKQQSDMPLKLIITSATLDGEKFSTYFNDCPVFNVPGRCFPVDIIYAMEDHFKDHVSAAVDTALQIHLQQPPGDILVFLTGQAEIEKAIQRINSEISGMPEDSCGPLLALPLHASLPPEMQVRVFRAPPEGTRRVIVSTNVAETSVTVEGVVYVVDTGVVKQKHYQPATGMDSLDVVPISRVGATQRAGRAGRTRPGKCFRLYTKAFYEGQMPIITLPEIQRTSLVSAVLYLKSLELEDMDVLSFDFLDAPGQDALEEALRQLYCLDAIDADGVITDMGRRMAGLPVDPALSRALIEAEKLGCVSEVISISAMLATEHVFSAGQGPGDVLRGGARNGGMPSSSTGRVEGPRERLRELVRRAEGDHVLLLRLWEAWRDRGYSRDAAYEFGLDLRGMNFAKEIRRQLEGVVKEVRLHGAGKRPREDEDVLEGRWRKLSDDVDGTLSMSPRQRAEDARRIEATCHALTVGFVNKLARRLPRHNGYKTVGSTKGQLAQLHPSCSGLPEDDDGLTPEWVIYHELVSTSKPFLRQVCPTRPEYVLPLVAKMASINVLRLSRGRIREQVRSGGDHPSKTNAFDPEHKSSGAGGVEAASATKRNTDDAVKAARERYLNRKKESSASGAVHNNHGRK</sequence>
<comment type="caution">
    <text evidence="11">The sequence shown here is derived from an EMBL/GenBank/DDBJ whole genome shotgun (WGS) entry which is preliminary data.</text>
</comment>
<evidence type="ECO:0000259" key="9">
    <source>
        <dbReference type="PROSITE" id="PS51192"/>
    </source>
</evidence>
<dbReference type="GO" id="GO:0016787">
    <property type="term" value="F:hydrolase activity"/>
    <property type="evidence" value="ECO:0007669"/>
    <property type="project" value="UniProtKB-KW"/>
</dbReference>
<dbReference type="InterPro" id="IPR027417">
    <property type="entry name" value="P-loop_NTPase"/>
</dbReference>
<dbReference type="FunFam" id="3.40.50.300:FF:000615">
    <property type="entry name" value="pre-mRNA-splicing factor ATP-dependent RNA helicase DEAH7"/>
    <property type="match status" value="1"/>
</dbReference>
<keyword evidence="12" id="KW-1185">Reference proteome</keyword>
<dbReference type="Pfam" id="PF07717">
    <property type="entry name" value="OB_NTP_bind"/>
    <property type="match status" value="1"/>
</dbReference>
<keyword evidence="4" id="KW-0378">Hydrolase</keyword>
<comment type="catalytic activity">
    <reaction evidence="7">
        <text>ATP + H2O = ADP + phosphate + H(+)</text>
        <dbReference type="Rhea" id="RHEA:13065"/>
        <dbReference type="ChEBI" id="CHEBI:15377"/>
        <dbReference type="ChEBI" id="CHEBI:15378"/>
        <dbReference type="ChEBI" id="CHEBI:30616"/>
        <dbReference type="ChEBI" id="CHEBI:43474"/>
        <dbReference type="ChEBI" id="CHEBI:456216"/>
        <dbReference type="EC" id="3.6.4.13"/>
    </reaction>
</comment>
<feature type="domain" description="Helicase ATP-binding" evidence="9">
    <location>
        <begin position="21"/>
        <end position="189"/>
    </location>
</feature>
<dbReference type="InterPro" id="IPR007502">
    <property type="entry name" value="Helicase-assoc_dom"/>
</dbReference>
<organism evidence="11 12">
    <name type="scientific">Chlamydomonas eustigma</name>
    <dbReference type="NCBI Taxonomy" id="1157962"/>
    <lineage>
        <taxon>Eukaryota</taxon>
        <taxon>Viridiplantae</taxon>
        <taxon>Chlorophyta</taxon>
        <taxon>core chlorophytes</taxon>
        <taxon>Chlorophyceae</taxon>
        <taxon>CS clade</taxon>
        <taxon>Chlamydomonadales</taxon>
        <taxon>Chlamydomonadaceae</taxon>
        <taxon>Chlamydomonas</taxon>
    </lineage>
</organism>
<dbReference type="AlphaFoldDB" id="A0A250WRT5"/>
<evidence type="ECO:0000313" key="11">
    <source>
        <dbReference type="EMBL" id="GAX73501.1"/>
    </source>
</evidence>
<feature type="domain" description="Helicase C-terminal" evidence="10">
    <location>
        <begin position="212"/>
        <end position="389"/>
    </location>
</feature>
<keyword evidence="6" id="KW-0067">ATP-binding</keyword>
<keyword evidence="3" id="KW-0547">Nucleotide-binding</keyword>
<dbReference type="SMART" id="SM00487">
    <property type="entry name" value="DEXDc"/>
    <property type="match status" value="1"/>
</dbReference>
<keyword evidence="2" id="KW-0507">mRNA processing</keyword>
<dbReference type="Pfam" id="PF00270">
    <property type="entry name" value="DEAD"/>
    <property type="match status" value="1"/>
</dbReference>
<dbReference type="Pfam" id="PF00271">
    <property type="entry name" value="Helicase_C"/>
    <property type="match status" value="1"/>
</dbReference>
<evidence type="ECO:0000256" key="5">
    <source>
        <dbReference type="ARBA" id="ARBA00022806"/>
    </source>
</evidence>
<dbReference type="GO" id="GO:0003724">
    <property type="term" value="F:RNA helicase activity"/>
    <property type="evidence" value="ECO:0007669"/>
    <property type="project" value="UniProtKB-EC"/>
</dbReference>
<dbReference type="EMBL" id="BEGY01000004">
    <property type="protein sequence ID" value="GAX73501.1"/>
    <property type="molecule type" value="Genomic_DNA"/>
</dbReference>
<dbReference type="FunFam" id="1.10.10.2130:FF:000001">
    <property type="entry name" value="Pre-mRNA-splicing factor ATP-dependent RNA helicase"/>
    <property type="match status" value="1"/>
</dbReference>
<feature type="compositionally biased region" description="Basic and acidic residues" evidence="8">
    <location>
        <begin position="748"/>
        <end position="768"/>
    </location>
</feature>
<keyword evidence="5" id="KW-0347">Helicase</keyword>
<evidence type="ECO:0000256" key="4">
    <source>
        <dbReference type="ARBA" id="ARBA00022801"/>
    </source>
</evidence>
<dbReference type="InterPro" id="IPR011545">
    <property type="entry name" value="DEAD/DEAH_box_helicase_dom"/>
</dbReference>